<dbReference type="GO" id="GO:0004089">
    <property type="term" value="F:carbonate dehydratase activity"/>
    <property type="evidence" value="ECO:0007669"/>
    <property type="project" value="UniProtKB-UniRule"/>
</dbReference>
<evidence type="ECO:0000256" key="8">
    <source>
        <dbReference type="ARBA" id="ARBA00048348"/>
    </source>
</evidence>
<evidence type="ECO:0000313" key="11">
    <source>
        <dbReference type="EMBL" id="GFO10585.1"/>
    </source>
</evidence>
<reference evidence="11 12" key="1">
    <citation type="journal article" date="2021" name="Elife">
        <title>Chloroplast acquisition without the gene transfer in kleptoplastic sea slugs, Plakobranchus ocellatus.</title>
        <authorList>
            <person name="Maeda T."/>
            <person name="Takahashi S."/>
            <person name="Yoshida T."/>
            <person name="Shimamura S."/>
            <person name="Takaki Y."/>
            <person name="Nagai Y."/>
            <person name="Toyoda A."/>
            <person name="Suzuki Y."/>
            <person name="Arimoto A."/>
            <person name="Ishii H."/>
            <person name="Satoh N."/>
            <person name="Nishiyama T."/>
            <person name="Hasebe M."/>
            <person name="Maruyama T."/>
            <person name="Minagawa J."/>
            <person name="Obokata J."/>
            <person name="Shigenobu S."/>
        </authorList>
    </citation>
    <scope>NUCLEOTIDE SEQUENCE [LARGE SCALE GENOMIC DNA]</scope>
</reference>
<evidence type="ECO:0000256" key="4">
    <source>
        <dbReference type="ARBA" id="ARBA00022723"/>
    </source>
</evidence>
<dbReference type="PANTHER" id="PTHR18952">
    <property type="entry name" value="CARBONIC ANHYDRASE"/>
    <property type="match status" value="1"/>
</dbReference>
<dbReference type="EC" id="4.2.1.1" evidence="3 9"/>
<evidence type="ECO:0000259" key="10">
    <source>
        <dbReference type="PROSITE" id="PS51144"/>
    </source>
</evidence>
<organism evidence="11 12">
    <name type="scientific">Plakobranchus ocellatus</name>
    <dbReference type="NCBI Taxonomy" id="259542"/>
    <lineage>
        <taxon>Eukaryota</taxon>
        <taxon>Metazoa</taxon>
        <taxon>Spiralia</taxon>
        <taxon>Lophotrochozoa</taxon>
        <taxon>Mollusca</taxon>
        <taxon>Gastropoda</taxon>
        <taxon>Heterobranchia</taxon>
        <taxon>Euthyneura</taxon>
        <taxon>Panpulmonata</taxon>
        <taxon>Sacoglossa</taxon>
        <taxon>Placobranchoidea</taxon>
        <taxon>Plakobranchidae</taxon>
        <taxon>Plakobranchus</taxon>
    </lineage>
</organism>
<accession>A0AAV4AQP0</accession>
<keyword evidence="7 9" id="KW-0456">Lyase</keyword>
<evidence type="ECO:0000313" key="12">
    <source>
        <dbReference type="Proteomes" id="UP000735302"/>
    </source>
</evidence>
<evidence type="ECO:0000256" key="1">
    <source>
        <dbReference type="ARBA" id="ARBA00002904"/>
    </source>
</evidence>
<evidence type="ECO:0000256" key="3">
    <source>
        <dbReference type="ARBA" id="ARBA00012925"/>
    </source>
</evidence>
<dbReference type="InterPro" id="IPR001148">
    <property type="entry name" value="CA_dom"/>
</dbReference>
<comment type="cofactor">
    <cofactor evidence="9">
        <name>Zn(2+)</name>
        <dbReference type="ChEBI" id="CHEBI:29105"/>
    </cofactor>
</comment>
<dbReference type="GO" id="GO:0005886">
    <property type="term" value="C:plasma membrane"/>
    <property type="evidence" value="ECO:0007669"/>
    <property type="project" value="TreeGrafter"/>
</dbReference>
<comment type="catalytic activity">
    <reaction evidence="8 9">
        <text>hydrogencarbonate + H(+) = CO2 + H2O</text>
        <dbReference type="Rhea" id="RHEA:10748"/>
        <dbReference type="ChEBI" id="CHEBI:15377"/>
        <dbReference type="ChEBI" id="CHEBI:15378"/>
        <dbReference type="ChEBI" id="CHEBI:16526"/>
        <dbReference type="ChEBI" id="CHEBI:17544"/>
        <dbReference type="EC" id="4.2.1.1"/>
    </reaction>
</comment>
<gene>
    <name evidence="11" type="ORF">PoB_003709000</name>
</gene>
<dbReference type="Pfam" id="PF00194">
    <property type="entry name" value="Carb_anhydrase"/>
    <property type="match status" value="1"/>
</dbReference>
<dbReference type="PROSITE" id="PS00162">
    <property type="entry name" value="ALPHA_CA_1"/>
    <property type="match status" value="1"/>
</dbReference>
<dbReference type="Gene3D" id="3.10.200.10">
    <property type="entry name" value="Alpha carbonic anhydrase"/>
    <property type="match status" value="1"/>
</dbReference>
<feature type="chain" id="PRO_5043110064" description="Carbonic anhydrase" evidence="9">
    <location>
        <begin position="19"/>
        <end position="321"/>
    </location>
</feature>
<name>A0AAV4AQP0_9GAST</name>
<comment type="function">
    <text evidence="1 9">Reversible hydration of carbon dioxide.</text>
</comment>
<dbReference type="SUPFAM" id="SSF51069">
    <property type="entry name" value="Carbonic anhydrase"/>
    <property type="match status" value="1"/>
</dbReference>
<feature type="signal peptide" evidence="9">
    <location>
        <begin position="1"/>
        <end position="18"/>
    </location>
</feature>
<protein>
    <recommendedName>
        <fullName evidence="3 9">Carbonic anhydrase</fullName>
        <ecNumber evidence="3 9">4.2.1.1</ecNumber>
    </recommendedName>
</protein>
<keyword evidence="4 9" id="KW-0479">Metal-binding</keyword>
<comment type="similarity">
    <text evidence="2 9">Belongs to the alpha-carbonic anhydrase family.</text>
</comment>
<dbReference type="AlphaFoldDB" id="A0AAV4AQP0"/>
<evidence type="ECO:0000256" key="7">
    <source>
        <dbReference type="ARBA" id="ARBA00023239"/>
    </source>
</evidence>
<keyword evidence="5 9" id="KW-0862">Zinc</keyword>
<dbReference type="InterPro" id="IPR036398">
    <property type="entry name" value="CA_dom_sf"/>
</dbReference>
<dbReference type="FunFam" id="3.10.200.10:FF:000003">
    <property type="entry name" value="Carbonic anhydrase 12"/>
    <property type="match status" value="1"/>
</dbReference>
<dbReference type="EMBL" id="BLXT01004186">
    <property type="protein sequence ID" value="GFO10585.1"/>
    <property type="molecule type" value="Genomic_DNA"/>
</dbReference>
<keyword evidence="9" id="KW-0732">Signal</keyword>
<evidence type="ECO:0000256" key="6">
    <source>
        <dbReference type="ARBA" id="ARBA00023180"/>
    </source>
</evidence>
<sequence length="321" mass="35332">MSLALCLCTEVSVCVLRSLPVSLVTKPYWTYEGPKGVNFWYQDYPKCESTANSAQSPINIVDTEATYQNLQPIVFAGYSESQGIEWELSNNGHSVVASVISGELLIFGGGFSDNYEAAQFHFHWGASSGQGSEHLINGGAYPLELHIVHRGANYKSVSEAAVQPNGLAVLGFMFEISPIDNSNLDPIINNLANIVNPGDKKALPPVTLRDFLPRSLTDFYRYSGSLTTPGCYESVTWTVFRNTIPISESQLQKFRQVKSNDRNQTTNEYMPMVNNFRPVQPINSRVVFANFKLTPDAAVGLRGNLVICSLCLLVLSIFSAV</sequence>
<dbReference type="InterPro" id="IPR018338">
    <property type="entry name" value="Carbonic_anhydrase_a-class_CS"/>
</dbReference>
<evidence type="ECO:0000256" key="9">
    <source>
        <dbReference type="RuleBase" id="RU367011"/>
    </source>
</evidence>
<keyword evidence="12" id="KW-1185">Reference proteome</keyword>
<evidence type="ECO:0000256" key="5">
    <source>
        <dbReference type="ARBA" id="ARBA00022833"/>
    </source>
</evidence>
<dbReference type="InterPro" id="IPR023561">
    <property type="entry name" value="Carbonic_anhydrase_a-class"/>
</dbReference>
<dbReference type="PANTHER" id="PTHR18952:SF265">
    <property type="entry name" value="CARBONIC ANHYDRASE"/>
    <property type="match status" value="1"/>
</dbReference>
<dbReference type="SMART" id="SM01057">
    <property type="entry name" value="Carb_anhydrase"/>
    <property type="match status" value="1"/>
</dbReference>
<comment type="caution">
    <text evidence="11">The sequence shown here is derived from an EMBL/GenBank/DDBJ whole genome shotgun (WGS) entry which is preliminary data.</text>
</comment>
<dbReference type="Proteomes" id="UP000735302">
    <property type="component" value="Unassembled WGS sequence"/>
</dbReference>
<proteinExistence type="inferred from homology"/>
<keyword evidence="6" id="KW-0325">Glycoprotein</keyword>
<evidence type="ECO:0000256" key="2">
    <source>
        <dbReference type="ARBA" id="ARBA00010718"/>
    </source>
</evidence>
<dbReference type="GO" id="GO:0008270">
    <property type="term" value="F:zinc ion binding"/>
    <property type="evidence" value="ECO:0007669"/>
    <property type="project" value="UniProtKB-UniRule"/>
</dbReference>
<dbReference type="PROSITE" id="PS51144">
    <property type="entry name" value="ALPHA_CA_2"/>
    <property type="match status" value="1"/>
</dbReference>
<feature type="domain" description="Alpha-carbonic anhydrase" evidence="10">
    <location>
        <begin position="27"/>
        <end position="291"/>
    </location>
</feature>